<sequence length="222" mass="24408">MTAANSYFAYVFSNCGPLTTTFTQLATCTSARAYRLAFTGVTKEDCDDYRDSRRLYETLYGAYFSPGLYCPSLWETVRMAARDTSSPLTSSGILTGYSHDDHLNCPDWIYDCADSGSLMKHALQPKCCPMYLPFAPSFYRRLFDTTIDGPMGSSGVVANSSGVCIPVDPNYAVSKGCQGHEAYSYQYAKTTYTYTNGSTTGVSVFNSATSTFRLYDPGARDI</sequence>
<dbReference type="GeneID" id="98159199"/>
<keyword evidence="2" id="KW-1185">Reference proteome</keyword>
<proteinExistence type="predicted"/>
<protein>
    <submittedName>
        <fullName evidence="1">Uncharacterized protein</fullName>
    </submittedName>
</protein>
<dbReference type="RefSeq" id="XP_070904713.1">
    <property type="nucleotide sequence ID" value="XM_071044035.1"/>
</dbReference>
<accession>A0ABR4L974</accession>
<name>A0ABR4L974_9EURO</name>
<dbReference type="EMBL" id="JBFXLR010000002">
    <property type="protein sequence ID" value="KAL2860022.1"/>
    <property type="molecule type" value="Genomic_DNA"/>
</dbReference>
<reference evidence="1 2" key="1">
    <citation type="submission" date="2024-07" db="EMBL/GenBank/DDBJ databases">
        <title>Section-level genome sequencing and comparative genomics of Aspergillus sections Usti and Cavernicolus.</title>
        <authorList>
            <consortium name="Lawrence Berkeley National Laboratory"/>
            <person name="Nybo J.L."/>
            <person name="Vesth T.C."/>
            <person name="Theobald S."/>
            <person name="Frisvad J.C."/>
            <person name="Larsen T.O."/>
            <person name="Kjaerboelling I."/>
            <person name="Rothschild-Mancinelli K."/>
            <person name="Lyhne E.K."/>
            <person name="Kogle M.E."/>
            <person name="Barry K."/>
            <person name="Clum A."/>
            <person name="Na H."/>
            <person name="Ledsgaard L."/>
            <person name="Lin J."/>
            <person name="Lipzen A."/>
            <person name="Kuo A."/>
            <person name="Riley R."/>
            <person name="Mondo S."/>
            <person name="LaButti K."/>
            <person name="Haridas S."/>
            <person name="Pangalinan J."/>
            <person name="Salamov A.A."/>
            <person name="Simmons B.A."/>
            <person name="Magnuson J.K."/>
            <person name="Chen J."/>
            <person name="Drula E."/>
            <person name="Henrissat B."/>
            <person name="Wiebenga A."/>
            <person name="Lubbers R.J."/>
            <person name="Gomes A.C."/>
            <person name="Macurrencykelacurrency M.R."/>
            <person name="Stajich J."/>
            <person name="Grigoriev I.V."/>
            <person name="Mortensen U.H."/>
            <person name="De vries R.P."/>
            <person name="Baker S.E."/>
            <person name="Andersen M.R."/>
        </authorList>
    </citation>
    <scope>NUCLEOTIDE SEQUENCE [LARGE SCALE GENOMIC DNA]</scope>
    <source>
        <strain evidence="1 2">CBS 756.74</strain>
    </source>
</reference>
<dbReference type="Proteomes" id="UP001610444">
    <property type="component" value="Unassembled WGS sequence"/>
</dbReference>
<comment type="caution">
    <text evidence="1">The sequence shown here is derived from an EMBL/GenBank/DDBJ whole genome shotgun (WGS) entry which is preliminary data.</text>
</comment>
<evidence type="ECO:0000313" key="1">
    <source>
        <dbReference type="EMBL" id="KAL2860022.1"/>
    </source>
</evidence>
<organism evidence="1 2">
    <name type="scientific">Aspergillus pseudodeflectus</name>
    <dbReference type="NCBI Taxonomy" id="176178"/>
    <lineage>
        <taxon>Eukaryota</taxon>
        <taxon>Fungi</taxon>
        <taxon>Dikarya</taxon>
        <taxon>Ascomycota</taxon>
        <taxon>Pezizomycotina</taxon>
        <taxon>Eurotiomycetes</taxon>
        <taxon>Eurotiomycetidae</taxon>
        <taxon>Eurotiales</taxon>
        <taxon>Aspergillaceae</taxon>
        <taxon>Aspergillus</taxon>
        <taxon>Aspergillus subgen. Nidulantes</taxon>
    </lineage>
</organism>
<gene>
    <name evidence="1" type="ORF">BJX68DRAFT_260994</name>
</gene>
<evidence type="ECO:0000313" key="2">
    <source>
        <dbReference type="Proteomes" id="UP001610444"/>
    </source>
</evidence>